<organism evidence="9 10">
    <name type="scientific">Streptomyces caniferus</name>
    <dbReference type="NCBI Taxonomy" id="285557"/>
    <lineage>
        <taxon>Bacteria</taxon>
        <taxon>Bacillati</taxon>
        <taxon>Actinomycetota</taxon>
        <taxon>Actinomycetes</taxon>
        <taxon>Kitasatosporales</taxon>
        <taxon>Streptomycetaceae</taxon>
        <taxon>Streptomyces</taxon>
    </lineage>
</organism>
<accession>A0A640S2Y6</accession>
<comment type="caution">
    <text evidence="9">The sequence shown here is derived from an EMBL/GenBank/DDBJ whole genome shotgun (WGS) entry which is preliminary data.</text>
</comment>
<keyword evidence="3 9" id="KW-0808">Transferase</keyword>
<dbReference type="PANTHER" id="PTHR30576:SF10">
    <property type="entry name" value="SLL5057 PROTEIN"/>
    <property type="match status" value="1"/>
</dbReference>
<dbReference type="GO" id="GO:0016020">
    <property type="term" value="C:membrane"/>
    <property type="evidence" value="ECO:0007669"/>
    <property type="project" value="UniProtKB-SubCell"/>
</dbReference>
<evidence type="ECO:0000256" key="3">
    <source>
        <dbReference type="ARBA" id="ARBA00022679"/>
    </source>
</evidence>
<gene>
    <name evidence="9" type="ORF">Scani_21110</name>
</gene>
<dbReference type="EMBL" id="BLIN01000003">
    <property type="protein sequence ID" value="GFE05843.1"/>
    <property type="molecule type" value="Genomic_DNA"/>
</dbReference>
<evidence type="ECO:0000313" key="9">
    <source>
        <dbReference type="EMBL" id="GFE05843.1"/>
    </source>
</evidence>
<evidence type="ECO:0000313" key="10">
    <source>
        <dbReference type="Proteomes" id="UP000435837"/>
    </source>
</evidence>
<evidence type="ECO:0000256" key="1">
    <source>
        <dbReference type="ARBA" id="ARBA00004141"/>
    </source>
</evidence>
<evidence type="ECO:0000256" key="7">
    <source>
        <dbReference type="SAM" id="Phobius"/>
    </source>
</evidence>
<dbReference type="Pfam" id="PF02397">
    <property type="entry name" value="Bac_transf"/>
    <property type="match status" value="1"/>
</dbReference>
<dbReference type="AlphaFoldDB" id="A0A640S2Y6"/>
<keyword evidence="5 7" id="KW-1133">Transmembrane helix</keyword>
<protein>
    <submittedName>
        <fullName evidence="9">Polyprenyl glycosylphosphotransferase</fullName>
    </submittedName>
</protein>
<keyword evidence="4 7" id="KW-0812">Transmembrane</keyword>
<proteinExistence type="inferred from homology"/>
<dbReference type="InterPro" id="IPR017475">
    <property type="entry name" value="EPS_sugar_tfrase"/>
</dbReference>
<keyword evidence="6 7" id="KW-0472">Membrane</keyword>
<evidence type="ECO:0000256" key="2">
    <source>
        <dbReference type="ARBA" id="ARBA00006464"/>
    </source>
</evidence>
<dbReference type="GO" id="GO:0016780">
    <property type="term" value="F:phosphotransferase activity, for other substituted phosphate groups"/>
    <property type="evidence" value="ECO:0007669"/>
    <property type="project" value="TreeGrafter"/>
</dbReference>
<dbReference type="InterPro" id="IPR003362">
    <property type="entry name" value="Bact_transf"/>
</dbReference>
<comment type="subcellular location">
    <subcellularLocation>
        <location evidence="1">Membrane</location>
        <topology evidence="1">Multi-pass membrane protein</topology>
    </subcellularLocation>
</comment>
<evidence type="ECO:0000256" key="5">
    <source>
        <dbReference type="ARBA" id="ARBA00022989"/>
    </source>
</evidence>
<sequence>MYGRGAPAAPEGEGTTKWGAMGLFEAAGSRVMESPAGTAELKHAPERDERGRHKPAERWLVRLTWAVDALGALVPVGVLCAVARQPQPWLTAVLACLSWLAVGTTKNRYTRDELSDGDGAMPVVRDWLTMLGVLAVICVGARLEVDLEVCVLALLPCLGLSVARRKLVHRYLLVMRRRAQALRRVLVVGEAGAVDVVLAELAHRTDHEYVVVGSCLVGEEATDSALPVPARLASEGETPEGARDGETVLRCAAELDADLVFVAPGRQLSATRVRRLAWALHDGGRKLAILPGLLDVSQHRVRLAKAAGLTVMHIDPAARRGLPVLLKQATDRLGALLLLVLLAPVFLAVAAAIRLTTAGPVFYWQIRIGRDLMPFRMWKFRTMVVAADRMRAALETANENDGAMFKIRRDPRVTRVGRLLRRFSLDELPQLFNVLAGHMSLVGPRPPLPEEVERYDGTEIRRLSVKPGLTGLWQVSGRSDLSWDETVALDLSYVDNWSYGRDIDVLVRTVRAVVDGRGAY</sequence>
<reference evidence="9 10" key="1">
    <citation type="submission" date="2019-12" db="EMBL/GenBank/DDBJ databases">
        <title>Whole genome shotgun sequence of Streptomyces caniferus NBRC 15389.</title>
        <authorList>
            <person name="Ichikawa N."/>
            <person name="Kimura A."/>
            <person name="Kitahashi Y."/>
            <person name="Komaki H."/>
            <person name="Tamura T."/>
        </authorList>
    </citation>
    <scope>NUCLEOTIDE SEQUENCE [LARGE SCALE GENOMIC DNA]</scope>
    <source>
        <strain evidence="9 10">NBRC 15389</strain>
    </source>
</reference>
<evidence type="ECO:0000256" key="4">
    <source>
        <dbReference type="ARBA" id="ARBA00022692"/>
    </source>
</evidence>
<evidence type="ECO:0000256" key="6">
    <source>
        <dbReference type="ARBA" id="ARBA00023136"/>
    </source>
</evidence>
<name>A0A640S2Y6_9ACTN</name>
<dbReference type="Proteomes" id="UP000435837">
    <property type="component" value="Unassembled WGS sequence"/>
</dbReference>
<feature type="transmembrane region" description="Helical" evidence="7">
    <location>
        <begin position="333"/>
        <end position="353"/>
    </location>
</feature>
<feature type="domain" description="Bacterial sugar transferase" evidence="8">
    <location>
        <begin position="327"/>
        <end position="514"/>
    </location>
</feature>
<dbReference type="PANTHER" id="PTHR30576">
    <property type="entry name" value="COLANIC BIOSYNTHESIS UDP-GLUCOSE LIPID CARRIER TRANSFERASE"/>
    <property type="match status" value="1"/>
</dbReference>
<evidence type="ECO:0000259" key="8">
    <source>
        <dbReference type="Pfam" id="PF02397"/>
    </source>
</evidence>
<comment type="similarity">
    <text evidence="2">Belongs to the bacterial sugar transferase family.</text>
</comment>
<dbReference type="NCBIfam" id="TIGR03025">
    <property type="entry name" value="EPS_sugtrans"/>
    <property type="match status" value="1"/>
</dbReference>